<organism evidence="3 4">
    <name type="scientific">Actinotalea fermentans</name>
    <dbReference type="NCBI Taxonomy" id="43671"/>
    <lineage>
        <taxon>Bacteria</taxon>
        <taxon>Bacillati</taxon>
        <taxon>Actinomycetota</taxon>
        <taxon>Actinomycetes</taxon>
        <taxon>Micrococcales</taxon>
        <taxon>Cellulomonadaceae</taxon>
        <taxon>Actinotalea</taxon>
    </lineage>
</organism>
<evidence type="ECO:0000313" key="3">
    <source>
        <dbReference type="EMBL" id="GEN80095.1"/>
    </source>
</evidence>
<keyword evidence="2" id="KW-1133">Transmembrane helix</keyword>
<dbReference type="RefSeq" id="WP_146819511.1">
    <property type="nucleotide sequence ID" value="NZ_BJYK01000005.1"/>
</dbReference>
<feature type="region of interest" description="Disordered" evidence="1">
    <location>
        <begin position="77"/>
        <end position="97"/>
    </location>
</feature>
<keyword evidence="2" id="KW-0812">Transmembrane</keyword>
<dbReference type="AlphaFoldDB" id="A0A511YY08"/>
<feature type="transmembrane region" description="Helical" evidence="2">
    <location>
        <begin position="55"/>
        <end position="76"/>
    </location>
</feature>
<keyword evidence="2" id="KW-0472">Membrane</keyword>
<proteinExistence type="predicted"/>
<feature type="compositionally biased region" description="Low complexity" evidence="1">
    <location>
        <begin position="87"/>
        <end position="97"/>
    </location>
</feature>
<dbReference type="Proteomes" id="UP000321484">
    <property type="component" value="Unassembled WGS sequence"/>
</dbReference>
<accession>A0A511YY08</accession>
<dbReference type="EMBL" id="BJYK01000005">
    <property type="protein sequence ID" value="GEN80095.1"/>
    <property type="molecule type" value="Genomic_DNA"/>
</dbReference>
<sequence>MSPDQQSSRDLHAPRDLHDLFAAAGAAERAAADALDVAALRRLAHRRRAVRGTTYSAVGVAAAAAIAMGVLGPGGLGDDRPLPPADSPTATPTPGTWPAAVTLDGPVPACGDPMPALVTPDGEPELTIEQITQGAPLVAGGVAQLDVTIHAPEGVALQSSLPRPLLVRDGVVVATLDRDVDLSSTYGGSGDLGFPPVLLELVRCETQGHGAVPLDGGDYDLVVLQVLTRADATGAIEQLTLAGGPYPITLESAATDESPGS</sequence>
<evidence type="ECO:0000256" key="2">
    <source>
        <dbReference type="SAM" id="Phobius"/>
    </source>
</evidence>
<keyword evidence="4" id="KW-1185">Reference proteome</keyword>
<reference evidence="3 4" key="1">
    <citation type="submission" date="2019-07" db="EMBL/GenBank/DDBJ databases">
        <title>Whole genome shotgun sequence of Actinotalea fermentans NBRC 105374.</title>
        <authorList>
            <person name="Hosoyama A."/>
            <person name="Uohara A."/>
            <person name="Ohji S."/>
            <person name="Ichikawa N."/>
        </authorList>
    </citation>
    <scope>NUCLEOTIDE SEQUENCE [LARGE SCALE GENOMIC DNA]</scope>
    <source>
        <strain evidence="3 4">NBRC 105374</strain>
    </source>
</reference>
<protein>
    <submittedName>
        <fullName evidence="3">Uncharacterized protein</fullName>
    </submittedName>
</protein>
<evidence type="ECO:0000256" key="1">
    <source>
        <dbReference type="SAM" id="MobiDB-lite"/>
    </source>
</evidence>
<name>A0A511YY08_9CELL</name>
<gene>
    <name evidence="3" type="ORF">AFE02nite_18290</name>
</gene>
<evidence type="ECO:0000313" key="4">
    <source>
        <dbReference type="Proteomes" id="UP000321484"/>
    </source>
</evidence>
<comment type="caution">
    <text evidence="3">The sequence shown here is derived from an EMBL/GenBank/DDBJ whole genome shotgun (WGS) entry which is preliminary data.</text>
</comment>